<comment type="function">
    <text evidence="9">Catalyzes the isomerization of sedoheptulose 7-phosphate in D-glycero-D-manno-heptose 7-phosphate.</text>
</comment>
<evidence type="ECO:0000256" key="9">
    <source>
        <dbReference type="HAMAP-Rule" id="MF_00067"/>
    </source>
</evidence>
<dbReference type="Pfam" id="PF13580">
    <property type="entry name" value="SIS_2"/>
    <property type="match status" value="1"/>
</dbReference>
<dbReference type="GO" id="GO:0005737">
    <property type="term" value="C:cytoplasm"/>
    <property type="evidence" value="ECO:0007669"/>
    <property type="project" value="UniProtKB-SubCell"/>
</dbReference>
<keyword evidence="12" id="KW-1185">Reference proteome</keyword>
<evidence type="ECO:0000313" key="11">
    <source>
        <dbReference type="EMBL" id="KIH75773.1"/>
    </source>
</evidence>
<proteinExistence type="inferred from homology"/>
<dbReference type="CDD" id="cd05006">
    <property type="entry name" value="SIS_GmhA"/>
    <property type="match status" value="1"/>
</dbReference>
<dbReference type="EC" id="5.3.1.28" evidence="9"/>
<evidence type="ECO:0000256" key="6">
    <source>
        <dbReference type="ARBA" id="ARBA00022833"/>
    </source>
</evidence>
<dbReference type="EMBL" id="JWJD01000007">
    <property type="protein sequence ID" value="KIH75773.1"/>
    <property type="molecule type" value="Genomic_DNA"/>
</dbReference>
<comment type="cofactor">
    <cofactor evidence="9">
        <name>Zn(2+)</name>
        <dbReference type="ChEBI" id="CHEBI:29105"/>
    </cofactor>
    <text evidence="9">Binds 1 zinc ion per subunit.</text>
</comment>
<keyword evidence="6 9" id="KW-0862">Zinc</keyword>
<dbReference type="AlphaFoldDB" id="A0A0C2EB17"/>
<dbReference type="PANTHER" id="PTHR30390:SF6">
    <property type="entry name" value="DNAA INITIATOR-ASSOCIATING PROTEIN DIAA"/>
    <property type="match status" value="1"/>
</dbReference>
<dbReference type="PANTHER" id="PTHR30390">
    <property type="entry name" value="SEDOHEPTULOSE 7-PHOSPHATE ISOMERASE / DNAA INITIATOR-ASSOCIATING FACTOR FOR REPLICATION INITIATION"/>
    <property type="match status" value="1"/>
</dbReference>
<dbReference type="RefSeq" id="WP_040100543.1">
    <property type="nucleotide sequence ID" value="NZ_JWJD01000007.1"/>
</dbReference>
<gene>
    <name evidence="9" type="primary">gmhA</name>
    <name evidence="11" type="ORF">GFER_14330</name>
</gene>
<evidence type="ECO:0000256" key="4">
    <source>
        <dbReference type="ARBA" id="ARBA00022490"/>
    </source>
</evidence>
<dbReference type="GO" id="GO:2001061">
    <property type="term" value="P:D-glycero-D-manno-heptose 7-phosphate biosynthetic process"/>
    <property type="evidence" value="ECO:0007669"/>
    <property type="project" value="UniProtKB-UniPathway"/>
</dbReference>
<feature type="binding site" evidence="9">
    <location>
        <position position="58"/>
    </location>
    <ligand>
        <name>Zn(2+)</name>
        <dbReference type="ChEBI" id="CHEBI:29105"/>
    </ligand>
</feature>
<name>A0A0C2EB17_9BACT</name>
<feature type="binding site" evidence="9">
    <location>
        <position position="62"/>
    </location>
    <ligand>
        <name>substrate</name>
    </ligand>
</feature>
<sequence>MEELIKAHFTRHADALEKTRVALTPAIVQCVELIASALRAGNKVLIMGNGGSAADAQHFAAELVGRFLRERRALPAIALTTDTSLLTAVANDFGFDQVFKRQVEALARPGDVVIGLSTSGNSENVASALREARVKGCATLGLLGRDGGCIAPLVDLNLTVPVQATPHIQEAHITIIHLLCDLVERQICQEGEG</sequence>
<feature type="binding site" evidence="9">
    <location>
        <position position="122"/>
    </location>
    <ligand>
        <name>substrate</name>
    </ligand>
</feature>
<reference evidence="11 12" key="1">
    <citation type="submission" date="2014-12" db="EMBL/GenBank/DDBJ databases">
        <title>Genomes of Geoalkalibacter ferrihydriticus and Geoalkalibacter subterraneus, two haloalkaliphilic metal-reducing members of the Geobacteraceae.</title>
        <authorList>
            <person name="Badalamenti J.P."/>
            <person name="Torres C.I."/>
            <person name="Krajmalnik-Brown R."/>
            <person name="Bond D.R."/>
        </authorList>
    </citation>
    <scope>NUCLEOTIDE SEQUENCE [LARGE SCALE GENOMIC DNA]</scope>
    <source>
        <strain evidence="11 12">DSM 17813</strain>
    </source>
</reference>
<evidence type="ECO:0000256" key="3">
    <source>
        <dbReference type="ARBA" id="ARBA00009894"/>
    </source>
</evidence>
<evidence type="ECO:0000256" key="8">
    <source>
        <dbReference type="ARBA" id="ARBA00023277"/>
    </source>
</evidence>
<evidence type="ECO:0000259" key="10">
    <source>
        <dbReference type="PROSITE" id="PS51464"/>
    </source>
</evidence>
<dbReference type="InterPro" id="IPR046348">
    <property type="entry name" value="SIS_dom_sf"/>
</dbReference>
<comment type="similarity">
    <text evidence="3 9">Belongs to the SIS family. GmhA subfamily.</text>
</comment>
<dbReference type="InterPro" id="IPR004515">
    <property type="entry name" value="Phosphoheptose_Isoase"/>
</dbReference>
<evidence type="ECO:0000313" key="12">
    <source>
        <dbReference type="Proteomes" id="UP000035068"/>
    </source>
</evidence>
<dbReference type="InterPro" id="IPR050099">
    <property type="entry name" value="SIS_GmhA/DiaA_subfam"/>
</dbReference>
<evidence type="ECO:0000256" key="1">
    <source>
        <dbReference type="ARBA" id="ARBA00000348"/>
    </source>
</evidence>
<feature type="binding site" evidence="9">
    <location>
        <begin position="91"/>
        <end position="92"/>
    </location>
    <ligand>
        <name>substrate</name>
    </ligand>
</feature>
<comment type="caution">
    <text evidence="11">The sequence shown here is derived from an EMBL/GenBank/DDBJ whole genome shotgun (WGS) entry which is preliminary data.</text>
</comment>
<dbReference type="HAMAP" id="MF_00067">
    <property type="entry name" value="GmhA"/>
    <property type="match status" value="1"/>
</dbReference>
<comment type="miscellaneous">
    <text evidence="9">The reaction produces a racemic mixture of D-glycero-alpha-D-manno-heptose 7-phosphate and D-glycero-beta-D-manno-heptose 7-phosphate.</text>
</comment>
<evidence type="ECO:0000256" key="5">
    <source>
        <dbReference type="ARBA" id="ARBA00022723"/>
    </source>
</evidence>
<feature type="binding site" evidence="9">
    <location>
        <begin position="117"/>
        <end position="119"/>
    </location>
    <ligand>
        <name>substrate</name>
    </ligand>
</feature>
<evidence type="ECO:0000256" key="2">
    <source>
        <dbReference type="ARBA" id="ARBA00004496"/>
    </source>
</evidence>
<feature type="binding site" evidence="9">
    <location>
        <position position="62"/>
    </location>
    <ligand>
        <name>Zn(2+)</name>
        <dbReference type="ChEBI" id="CHEBI:29105"/>
    </ligand>
</feature>
<feature type="binding site" evidence="9">
    <location>
        <begin position="49"/>
        <end position="51"/>
    </location>
    <ligand>
        <name>substrate</name>
    </ligand>
</feature>
<keyword evidence="8 9" id="KW-0119">Carbohydrate metabolism</keyword>
<dbReference type="Proteomes" id="UP000035068">
    <property type="component" value="Unassembled WGS sequence"/>
</dbReference>
<keyword evidence="5 9" id="KW-0479">Metal-binding</keyword>
<dbReference type="InterPro" id="IPR001347">
    <property type="entry name" value="SIS_dom"/>
</dbReference>
<keyword evidence="7 9" id="KW-0413">Isomerase</keyword>
<dbReference type="UniPathway" id="UPA00041">
    <property type="reaction ID" value="UER00436"/>
</dbReference>
<dbReference type="NCBIfam" id="TIGR00441">
    <property type="entry name" value="gmhA"/>
    <property type="match status" value="1"/>
</dbReference>
<organism evidence="11 12">
    <name type="scientific">Geoalkalibacter ferrihydriticus DSM 17813</name>
    <dbReference type="NCBI Taxonomy" id="1121915"/>
    <lineage>
        <taxon>Bacteria</taxon>
        <taxon>Pseudomonadati</taxon>
        <taxon>Thermodesulfobacteriota</taxon>
        <taxon>Desulfuromonadia</taxon>
        <taxon>Desulfuromonadales</taxon>
        <taxon>Geoalkalibacteraceae</taxon>
        <taxon>Geoalkalibacter</taxon>
    </lineage>
</organism>
<evidence type="ECO:0000256" key="7">
    <source>
        <dbReference type="ARBA" id="ARBA00023235"/>
    </source>
</evidence>
<comment type="subcellular location">
    <subcellularLocation>
        <location evidence="2 9">Cytoplasm</location>
    </subcellularLocation>
</comment>
<dbReference type="SUPFAM" id="SSF53697">
    <property type="entry name" value="SIS domain"/>
    <property type="match status" value="1"/>
</dbReference>
<dbReference type="GO" id="GO:0097367">
    <property type="term" value="F:carbohydrate derivative binding"/>
    <property type="evidence" value="ECO:0007669"/>
    <property type="project" value="InterPro"/>
</dbReference>
<keyword evidence="4 9" id="KW-0963">Cytoplasm</keyword>
<dbReference type="PROSITE" id="PS51464">
    <property type="entry name" value="SIS"/>
    <property type="match status" value="1"/>
</dbReference>
<dbReference type="GO" id="GO:0008270">
    <property type="term" value="F:zinc ion binding"/>
    <property type="evidence" value="ECO:0007669"/>
    <property type="project" value="UniProtKB-UniRule"/>
</dbReference>
<feature type="binding site" evidence="9">
    <location>
        <position position="177"/>
    </location>
    <ligand>
        <name>Zn(2+)</name>
        <dbReference type="ChEBI" id="CHEBI:29105"/>
    </ligand>
</feature>
<protein>
    <recommendedName>
        <fullName evidence="9">Phosphoheptose isomerase</fullName>
        <ecNumber evidence="9">5.3.1.28</ecNumber>
    </recommendedName>
    <alternativeName>
        <fullName evidence="9">Sedoheptulose 7-phosphate isomerase</fullName>
    </alternativeName>
</protein>
<feature type="domain" description="SIS" evidence="10">
    <location>
        <begin position="34"/>
        <end position="193"/>
    </location>
</feature>
<accession>A0A0C2EB17</accession>
<comment type="catalytic activity">
    <reaction evidence="1 9">
        <text>2 D-sedoheptulose 7-phosphate = D-glycero-alpha-D-manno-heptose 7-phosphate + D-glycero-beta-D-manno-heptose 7-phosphate</text>
        <dbReference type="Rhea" id="RHEA:27489"/>
        <dbReference type="ChEBI" id="CHEBI:57483"/>
        <dbReference type="ChEBI" id="CHEBI:60203"/>
        <dbReference type="ChEBI" id="CHEBI:60204"/>
        <dbReference type="EC" id="5.3.1.28"/>
    </reaction>
</comment>
<comment type="pathway">
    <text evidence="9">Carbohydrate biosynthesis; D-glycero-D-manno-heptose 7-phosphate biosynthesis; D-glycero-alpha-D-manno-heptose 7-phosphate and D-glycero-beta-D-manno-heptose 7-phosphate from sedoheptulose 7-phosphate: step 1/1.</text>
</comment>
<feature type="binding site" evidence="9">
    <location>
        <position position="169"/>
    </location>
    <ligand>
        <name>Zn(2+)</name>
        <dbReference type="ChEBI" id="CHEBI:29105"/>
    </ligand>
</feature>
<dbReference type="GO" id="GO:0008968">
    <property type="term" value="F:D-sedoheptulose 7-phosphate isomerase activity"/>
    <property type="evidence" value="ECO:0007669"/>
    <property type="project" value="UniProtKB-UniRule"/>
</dbReference>
<feature type="binding site" evidence="9">
    <location>
        <position position="169"/>
    </location>
    <ligand>
        <name>substrate</name>
    </ligand>
</feature>
<dbReference type="GO" id="GO:0005975">
    <property type="term" value="P:carbohydrate metabolic process"/>
    <property type="evidence" value="ECO:0007669"/>
    <property type="project" value="UniProtKB-UniRule"/>
</dbReference>
<dbReference type="Gene3D" id="3.40.50.10490">
    <property type="entry name" value="Glucose-6-phosphate isomerase like protein, domain 1"/>
    <property type="match status" value="1"/>
</dbReference>
<dbReference type="InterPro" id="IPR035461">
    <property type="entry name" value="GmhA/DiaA"/>
</dbReference>